<evidence type="ECO:0000313" key="2">
    <source>
        <dbReference type="Proteomes" id="UP001150941"/>
    </source>
</evidence>
<name>A0A9W9TWG5_9EURO</name>
<reference evidence="1" key="2">
    <citation type="journal article" date="2023" name="IMA Fungus">
        <title>Comparative genomic study of the Penicillium genus elucidates a diverse pangenome and 15 lateral gene transfer events.</title>
        <authorList>
            <person name="Petersen C."/>
            <person name="Sorensen T."/>
            <person name="Nielsen M.R."/>
            <person name="Sondergaard T.E."/>
            <person name="Sorensen J.L."/>
            <person name="Fitzpatrick D.A."/>
            <person name="Frisvad J.C."/>
            <person name="Nielsen K.L."/>
        </authorList>
    </citation>
    <scope>NUCLEOTIDE SEQUENCE</scope>
    <source>
        <strain evidence="1">IBT 19713</strain>
    </source>
</reference>
<evidence type="ECO:0000313" key="1">
    <source>
        <dbReference type="EMBL" id="KAJ5246351.1"/>
    </source>
</evidence>
<organism evidence="1 2">
    <name type="scientific">Penicillium chermesinum</name>
    <dbReference type="NCBI Taxonomy" id="63820"/>
    <lineage>
        <taxon>Eukaryota</taxon>
        <taxon>Fungi</taxon>
        <taxon>Dikarya</taxon>
        <taxon>Ascomycota</taxon>
        <taxon>Pezizomycotina</taxon>
        <taxon>Eurotiomycetes</taxon>
        <taxon>Eurotiomycetidae</taxon>
        <taxon>Eurotiales</taxon>
        <taxon>Aspergillaceae</taxon>
        <taxon>Penicillium</taxon>
    </lineage>
</organism>
<reference evidence="1" key="1">
    <citation type="submission" date="2022-11" db="EMBL/GenBank/DDBJ databases">
        <authorList>
            <person name="Petersen C."/>
        </authorList>
    </citation>
    <scope>NUCLEOTIDE SEQUENCE</scope>
    <source>
        <strain evidence="1">IBT 19713</strain>
    </source>
</reference>
<dbReference type="Proteomes" id="UP001150941">
    <property type="component" value="Unassembled WGS sequence"/>
</dbReference>
<dbReference type="RefSeq" id="XP_058333772.1">
    <property type="nucleotide sequence ID" value="XM_058470631.1"/>
</dbReference>
<proteinExistence type="predicted"/>
<keyword evidence="2" id="KW-1185">Reference proteome</keyword>
<comment type="caution">
    <text evidence="1">The sequence shown here is derived from an EMBL/GenBank/DDBJ whole genome shotgun (WGS) entry which is preliminary data.</text>
</comment>
<protein>
    <submittedName>
        <fullName evidence="1">Uncharacterized protein</fullName>
    </submittedName>
</protein>
<dbReference type="EMBL" id="JAPQKS010000002">
    <property type="protein sequence ID" value="KAJ5246351.1"/>
    <property type="molecule type" value="Genomic_DNA"/>
</dbReference>
<dbReference type="GeneID" id="83197934"/>
<sequence length="75" mass="8434">MVKNKQGERTTSDVLMFQELELTMAKFLKEALALRQALAIVKILTEENEALKRGNAPKQSARGFELNEAKARLAM</sequence>
<accession>A0A9W9TWG5</accession>
<gene>
    <name evidence="1" type="ORF">N7468_001334</name>
</gene>
<dbReference type="AlphaFoldDB" id="A0A9W9TWG5"/>